<dbReference type="InParanoid" id="A0A423XKU4"/>
<keyword evidence="3" id="KW-1185">Reference proteome</keyword>
<reference evidence="2 3" key="1">
    <citation type="submission" date="2015-09" db="EMBL/GenBank/DDBJ databases">
        <title>Host preference determinants of Valsa canker pathogens revealed by comparative genomics.</title>
        <authorList>
            <person name="Yin Z."/>
            <person name="Huang L."/>
        </authorList>
    </citation>
    <scope>NUCLEOTIDE SEQUENCE [LARGE SCALE GENOMIC DNA]</scope>
    <source>
        <strain evidence="2 3">SXYLt</strain>
    </source>
</reference>
<accession>A0A423XKU4</accession>
<dbReference type="OrthoDB" id="6329284at2759"/>
<dbReference type="PANTHER" id="PTHR24148:SF64">
    <property type="entry name" value="HETEROKARYON INCOMPATIBILITY DOMAIN-CONTAINING PROTEIN"/>
    <property type="match status" value="1"/>
</dbReference>
<dbReference type="InterPro" id="IPR010730">
    <property type="entry name" value="HET"/>
</dbReference>
<gene>
    <name evidence="2" type="ORF">VPNG_01707</name>
</gene>
<dbReference type="InterPro" id="IPR052895">
    <property type="entry name" value="HetReg/Transcr_Mod"/>
</dbReference>
<proteinExistence type="predicted"/>
<evidence type="ECO:0000313" key="2">
    <source>
        <dbReference type="EMBL" id="ROW16656.1"/>
    </source>
</evidence>
<comment type="caution">
    <text evidence="2">The sequence shown here is derived from an EMBL/GenBank/DDBJ whole genome shotgun (WGS) entry which is preliminary data.</text>
</comment>
<dbReference type="Pfam" id="PF06985">
    <property type="entry name" value="HET"/>
    <property type="match status" value="1"/>
</dbReference>
<dbReference type="PANTHER" id="PTHR24148">
    <property type="entry name" value="ANKYRIN REPEAT DOMAIN-CONTAINING PROTEIN 39 HOMOLOG-RELATED"/>
    <property type="match status" value="1"/>
</dbReference>
<name>A0A423XKU4_9PEZI</name>
<evidence type="ECO:0000313" key="3">
    <source>
        <dbReference type="Proteomes" id="UP000285146"/>
    </source>
</evidence>
<sequence>MRLYLLTNLPEYDDGGRALEVEGDLWRLRPYDLNEVTADSLKFICISYSWGLGREPSPFHDDFEVSDRTIPALIAVVRLRPACRHIWVDAFCVPLGPERSHTLESMGYIYSEACEVIAVLSPNILPSLTYMRENKKLDEPHMFALEEDEWVTRAWTYQEAVNAKCLHITCEGSGHIIISGQDFLDYLGYRLDHLPVRPLERRVRYPRLDALEDLVDYLTAAYKERSALQVMAKMDRRSHGRPEDHFYAMIGAISSRLASSTGAVSACEAFMLICERKGDFSFIYSAAPRTTEPGRRWRPVPGDLPAVLQWDCAGAGEPGRMIEGGGLLLEKVVKLGLGGLSAEADKFTRDWLGLIGQLPEVDTPAHLRAQVFYALRLMGFTGTGGSHATAIGLFSPVSHVSQKDIDHVLVSFSLRWVFGSPA</sequence>
<evidence type="ECO:0000259" key="1">
    <source>
        <dbReference type="Pfam" id="PF06985"/>
    </source>
</evidence>
<feature type="domain" description="Heterokaryon incompatibility" evidence="1">
    <location>
        <begin position="43"/>
        <end position="129"/>
    </location>
</feature>
<dbReference type="EMBL" id="LKEB01000004">
    <property type="protein sequence ID" value="ROW16656.1"/>
    <property type="molecule type" value="Genomic_DNA"/>
</dbReference>
<dbReference type="AlphaFoldDB" id="A0A423XKU4"/>
<protein>
    <recommendedName>
        <fullName evidence="1">Heterokaryon incompatibility domain-containing protein</fullName>
    </recommendedName>
</protein>
<dbReference type="STRING" id="1230097.A0A423XKU4"/>
<dbReference type="Proteomes" id="UP000285146">
    <property type="component" value="Unassembled WGS sequence"/>
</dbReference>
<organism evidence="2 3">
    <name type="scientific">Cytospora leucostoma</name>
    <dbReference type="NCBI Taxonomy" id="1230097"/>
    <lineage>
        <taxon>Eukaryota</taxon>
        <taxon>Fungi</taxon>
        <taxon>Dikarya</taxon>
        <taxon>Ascomycota</taxon>
        <taxon>Pezizomycotina</taxon>
        <taxon>Sordariomycetes</taxon>
        <taxon>Sordariomycetidae</taxon>
        <taxon>Diaporthales</taxon>
        <taxon>Cytosporaceae</taxon>
        <taxon>Cytospora</taxon>
    </lineage>
</organism>